<dbReference type="HOGENOM" id="CLU_044146_5_1_11"/>
<dbReference type="NCBIfam" id="TIGR00099">
    <property type="entry name" value="Cof-subfamily"/>
    <property type="match status" value="1"/>
</dbReference>
<dbReference type="Gene3D" id="3.30.1240.10">
    <property type="match status" value="1"/>
</dbReference>
<sequence length="263" mass="27934">MEFRLIALDMDGTLLDAAGRVPDSFWEVLAEARSRGIAVAPASGRQLATLRSMFTGDRDPGTFIAENGTCVFHGEKVVSTTLLGESTVRSVIAAADAAGLDLVVCTPDVAYHLPTVSDATMTELQKYYVSREQVRDLREVAGTDVIKLAVYTSGNAEELAYPPLREAAPEANVVVSGANWVDIMAATAGKGRAMAALAEEMGVGKHEILAFGDYLNDYELLQAAGTAYAMENAHPDIKAIAHHIAPPNTEAGVVTVLRDLLGM</sequence>
<dbReference type="InterPro" id="IPR036412">
    <property type="entry name" value="HAD-like_sf"/>
</dbReference>
<organism evidence="1 2">
    <name type="scientific">Corynebacterium marinum DSM 44953</name>
    <dbReference type="NCBI Taxonomy" id="1224162"/>
    <lineage>
        <taxon>Bacteria</taxon>
        <taxon>Bacillati</taxon>
        <taxon>Actinomycetota</taxon>
        <taxon>Actinomycetes</taxon>
        <taxon>Mycobacteriales</taxon>
        <taxon>Corynebacteriaceae</taxon>
        <taxon>Corynebacterium</taxon>
    </lineage>
</organism>
<dbReference type="OrthoDB" id="3180855at2"/>
<dbReference type="PANTHER" id="PTHR10000:SF53">
    <property type="entry name" value="5-AMINO-6-(5-PHOSPHO-D-RIBITYLAMINO)URACIL PHOSPHATASE YBJI-RELATED"/>
    <property type="match status" value="1"/>
</dbReference>
<dbReference type="GO" id="GO:0000287">
    <property type="term" value="F:magnesium ion binding"/>
    <property type="evidence" value="ECO:0007669"/>
    <property type="project" value="TreeGrafter"/>
</dbReference>
<dbReference type="SUPFAM" id="SSF56784">
    <property type="entry name" value="HAD-like"/>
    <property type="match status" value="1"/>
</dbReference>
<dbReference type="GO" id="GO:0016791">
    <property type="term" value="F:phosphatase activity"/>
    <property type="evidence" value="ECO:0007669"/>
    <property type="project" value="TreeGrafter"/>
</dbReference>
<dbReference type="Proteomes" id="UP000031928">
    <property type="component" value="Chromosome"/>
</dbReference>
<evidence type="ECO:0000313" key="1">
    <source>
        <dbReference type="EMBL" id="AJK68342.1"/>
    </source>
</evidence>
<name>A0A0B6TEI6_9CORY</name>
<dbReference type="KEGG" id="cmq:B840_03605"/>
<dbReference type="InterPro" id="IPR006379">
    <property type="entry name" value="HAD-SF_hydro_IIB"/>
</dbReference>
<evidence type="ECO:0000313" key="2">
    <source>
        <dbReference type="Proteomes" id="UP000031928"/>
    </source>
</evidence>
<protein>
    <recommendedName>
        <fullName evidence="3">HAD family hydrolase</fullName>
    </recommendedName>
</protein>
<dbReference type="RefSeq" id="WP_042620998.1">
    <property type="nucleotide sequence ID" value="NZ_CP007790.1"/>
</dbReference>
<reference evidence="1 2" key="1">
    <citation type="submission" date="2014-05" db="EMBL/GenBank/DDBJ databases">
        <title>Complete genome sequence of Corynebacterium marinum DSM 44953.</title>
        <authorList>
            <person name="Schaffert L."/>
            <person name="Albersmeier A."/>
            <person name="Kalinowski J."/>
            <person name="Ruckert C."/>
        </authorList>
    </citation>
    <scope>NUCLEOTIDE SEQUENCE [LARGE SCALE GENOMIC DNA]</scope>
    <source>
        <strain evidence="1 2">DSM 44953</strain>
    </source>
</reference>
<dbReference type="STRING" id="1224162.B840_03605"/>
<dbReference type="InterPro" id="IPR000150">
    <property type="entry name" value="Cof"/>
</dbReference>
<dbReference type="SFLD" id="SFLDG01140">
    <property type="entry name" value="C2.B:_Phosphomannomutase_and_P"/>
    <property type="match status" value="1"/>
</dbReference>
<accession>A0A0B6TEI6</accession>
<dbReference type="EMBL" id="CP007790">
    <property type="protein sequence ID" value="AJK68342.1"/>
    <property type="molecule type" value="Genomic_DNA"/>
</dbReference>
<gene>
    <name evidence="1" type="ORF">B840_03605</name>
</gene>
<keyword evidence="2" id="KW-1185">Reference proteome</keyword>
<dbReference type="NCBIfam" id="TIGR01484">
    <property type="entry name" value="HAD-SF-IIB"/>
    <property type="match status" value="1"/>
</dbReference>
<proteinExistence type="predicted"/>
<dbReference type="SFLD" id="SFLDS00003">
    <property type="entry name" value="Haloacid_Dehalogenase"/>
    <property type="match status" value="1"/>
</dbReference>
<dbReference type="CDD" id="cd07518">
    <property type="entry name" value="HAD_YbiV-Like"/>
    <property type="match status" value="1"/>
</dbReference>
<dbReference type="InterPro" id="IPR023214">
    <property type="entry name" value="HAD_sf"/>
</dbReference>
<dbReference type="Pfam" id="PF08282">
    <property type="entry name" value="Hydrolase_3"/>
    <property type="match status" value="1"/>
</dbReference>
<dbReference type="AlphaFoldDB" id="A0A0B6TEI6"/>
<dbReference type="GO" id="GO:0005829">
    <property type="term" value="C:cytosol"/>
    <property type="evidence" value="ECO:0007669"/>
    <property type="project" value="TreeGrafter"/>
</dbReference>
<dbReference type="Gene3D" id="3.40.50.1000">
    <property type="entry name" value="HAD superfamily/HAD-like"/>
    <property type="match status" value="1"/>
</dbReference>
<evidence type="ECO:0008006" key="3">
    <source>
        <dbReference type="Google" id="ProtNLM"/>
    </source>
</evidence>
<dbReference type="PANTHER" id="PTHR10000">
    <property type="entry name" value="PHOSPHOSERINE PHOSPHATASE"/>
    <property type="match status" value="1"/>
</dbReference>